<dbReference type="AlphaFoldDB" id="A0A232EHR5"/>
<evidence type="ECO:0000313" key="2">
    <source>
        <dbReference type="Proteomes" id="UP000215335"/>
    </source>
</evidence>
<reference evidence="1 2" key="1">
    <citation type="journal article" date="2017" name="Curr. Biol.">
        <title>The Evolution of Venom by Co-option of Single-Copy Genes.</title>
        <authorList>
            <person name="Martinson E.O."/>
            <person name="Mrinalini"/>
            <person name="Kelkar Y.D."/>
            <person name="Chang C.H."/>
            <person name="Werren J.H."/>
        </authorList>
    </citation>
    <scope>NUCLEOTIDE SEQUENCE [LARGE SCALE GENOMIC DNA]</scope>
    <source>
        <strain evidence="1 2">Alberta</strain>
        <tissue evidence="1">Whole body</tissue>
    </source>
</reference>
<evidence type="ECO:0000313" key="1">
    <source>
        <dbReference type="EMBL" id="OXU17896.1"/>
    </source>
</evidence>
<dbReference type="Proteomes" id="UP000215335">
    <property type="component" value="Unassembled WGS sequence"/>
</dbReference>
<proteinExistence type="predicted"/>
<dbReference type="EMBL" id="NNAY01004438">
    <property type="protein sequence ID" value="OXU17896.1"/>
    <property type="molecule type" value="Genomic_DNA"/>
</dbReference>
<comment type="caution">
    <text evidence="1">The sequence shown here is derived from an EMBL/GenBank/DDBJ whole genome shotgun (WGS) entry which is preliminary data.</text>
</comment>
<accession>A0A232EHR5</accession>
<keyword evidence="2" id="KW-1185">Reference proteome</keyword>
<sequence>MRCLFSSLYLIFRQPVGMFGSKGTTKTNVLSALVIQAIIKIEKAGVNGGSVKWAFYEAPYYRDIQSNLRVCPKLTENHIKLVHAIKIRVSLATQIFSNSTLREAITWLDMWEREKDSDDDFLTA</sequence>
<protein>
    <submittedName>
        <fullName evidence="1">Uncharacterized protein</fullName>
    </submittedName>
</protein>
<organism evidence="1 2">
    <name type="scientific">Trichomalopsis sarcophagae</name>
    <dbReference type="NCBI Taxonomy" id="543379"/>
    <lineage>
        <taxon>Eukaryota</taxon>
        <taxon>Metazoa</taxon>
        <taxon>Ecdysozoa</taxon>
        <taxon>Arthropoda</taxon>
        <taxon>Hexapoda</taxon>
        <taxon>Insecta</taxon>
        <taxon>Pterygota</taxon>
        <taxon>Neoptera</taxon>
        <taxon>Endopterygota</taxon>
        <taxon>Hymenoptera</taxon>
        <taxon>Apocrita</taxon>
        <taxon>Proctotrupomorpha</taxon>
        <taxon>Chalcidoidea</taxon>
        <taxon>Pteromalidae</taxon>
        <taxon>Pteromalinae</taxon>
        <taxon>Trichomalopsis</taxon>
    </lineage>
</organism>
<gene>
    <name evidence="1" type="ORF">TSAR_015438</name>
</gene>
<name>A0A232EHR5_9HYME</name>